<evidence type="ECO:0000256" key="7">
    <source>
        <dbReference type="ARBA" id="ARBA00023136"/>
    </source>
</evidence>
<feature type="transmembrane region" description="Helical" evidence="8">
    <location>
        <begin position="163"/>
        <end position="196"/>
    </location>
</feature>
<dbReference type="EMBL" id="JACYTR010000055">
    <property type="protein sequence ID" value="MBD8527553.1"/>
    <property type="molecule type" value="Genomic_DNA"/>
</dbReference>
<evidence type="ECO:0000313" key="9">
    <source>
        <dbReference type="EMBL" id="MBD8527553.1"/>
    </source>
</evidence>
<feature type="transmembrane region" description="Helical" evidence="8">
    <location>
        <begin position="134"/>
        <end position="156"/>
    </location>
</feature>
<protein>
    <recommendedName>
        <fullName evidence="11">Glycosyltransferase RgtA/B/C/D-like domain-containing protein</fullName>
    </recommendedName>
</protein>
<dbReference type="InterPro" id="IPR050297">
    <property type="entry name" value="LipidA_mod_glycosyltrf_83"/>
</dbReference>
<evidence type="ECO:0000256" key="5">
    <source>
        <dbReference type="ARBA" id="ARBA00022692"/>
    </source>
</evidence>
<feature type="transmembrane region" description="Helical" evidence="8">
    <location>
        <begin position="243"/>
        <end position="265"/>
    </location>
</feature>
<evidence type="ECO:0000256" key="6">
    <source>
        <dbReference type="ARBA" id="ARBA00022989"/>
    </source>
</evidence>
<dbReference type="Proteomes" id="UP000613768">
    <property type="component" value="Unassembled WGS sequence"/>
</dbReference>
<sequence length="607" mass="66104">MHVIGSTWVDRPVAHAWIVAYLVVLFALPAPWSTVIIDTARDFVEAERWLQQGMPLRGPMIGNLFHLGPWWYLLTAGGFALTGSIAATLTLEALLAAMKFPLAYVCGCVIYSSRLGVCWAIALAVPGMASMTQLVITHTAIIEFAILGWILTALLLCKGHRGAWWLAFGAMASLSAHAHPTTLVFAPAACFIVALRRKRTDLPWIIAGVLVFVLTFAPVLIAESREHWPSLQALSSHGQSIHWAGSLGRIAAVYLGALAAGPQFVSLSLLAGWSGLIGLTYLALACTVLVGAGWAWRNQSLRPVLIVAAATCMVFVLLIATLRQITPYYMLLASKPFGTLAMAVAFVALVERAHRSRMLATLVLLAILLLHGLVSMSWIYQAESGSARLPVATISDMAQSPQRLEAVSMMPVWRLESLAARSCGRKIVLHASMAQLVMLAAELPMQTECEARPEVIYGGAAQDAEHLLGLTPYELRLIGYSEANWQQALELAPISTQGSSWRLSWSRHYPYIMIPREGQREFHYEQVTSANNLLVVSTPFGIVDGSEVDSVEVDQGVATLVSKTRASSIYRCRGCAGKARWTVRARAADPRQIDIVEIRPGPNLLIQ</sequence>
<dbReference type="RefSeq" id="WP_192030972.1">
    <property type="nucleotide sequence ID" value="NZ_JACYTR010000055.1"/>
</dbReference>
<dbReference type="GO" id="GO:0009103">
    <property type="term" value="P:lipopolysaccharide biosynthetic process"/>
    <property type="evidence" value="ECO:0007669"/>
    <property type="project" value="UniProtKB-ARBA"/>
</dbReference>
<keyword evidence="5 8" id="KW-0812">Transmembrane</keyword>
<keyword evidence="10" id="KW-1185">Reference proteome</keyword>
<keyword evidence="7 8" id="KW-0472">Membrane</keyword>
<name>A0AAW3ZN28_9GAMM</name>
<keyword evidence="2" id="KW-1003">Cell membrane</keyword>
<keyword evidence="4" id="KW-0808">Transferase</keyword>
<feature type="transmembrane region" description="Helical" evidence="8">
    <location>
        <begin position="12"/>
        <end position="32"/>
    </location>
</feature>
<comment type="subcellular location">
    <subcellularLocation>
        <location evidence="1">Cell membrane</location>
        <topology evidence="1">Multi-pass membrane protein</topology>
    </subcellularLocation>
</comment>
<feature type="transmembrane region" description="Helical" evidence="8">
    <location>
        <begin position="102"/>
        <end position="122"/>
    </location>
</feature>
<feature type="transmembrane region" description="Helical" evidence="8">
    <location>
        <begin position="271"/>
        <end position="296"/>
    </location>
</feature>
<reference evidence="9 10" key="1">
    <citation type="submission" date="2020-09" db="EMBL/GenBank/DDBJ databases">
        <title>Pseudoxanthomonas sp. CAU 1598 isolated from sand of Yaerae Beach.</title>
        <authorList>
            <person name="Kim W."/>
        </authorList>
    </citation>
    <scope>NUCLEOTIDE SEQUENCE [LARGE SCALE GENOMIC DNA]</scope>
    <source>
        <strain evidence="9 10">CAU 1598</strain>
    </source>
</reference>
<gene>
    <name evidence="9" type="ORF">IFO71_17555</name>
</gene>
<dbReference type="PANTHER" id="PTHR33908:SF11">
    <property type="entry name" value="MEMBRANE PROTEIN"/>
    <property type="match status" value="1"/>
</dbReference>
<feature type="transmembrane region" description="Helical" evidence="8">
    <location>
        <begin position="328"/>
        <end position="350"/>
    </location>
</feature>
<evidence type="ECO:0008006" key="11">
    <source>
        <dbReference type="Google" id="ProtNLM"/>
    </source>
</evidence>
<evidence type="ECO:0000256" key="2">
    <source>
        <dbReference type="ARBA" id="ARBA00022475"/>
    </source>
</evidence>
<feature type="transmembrane region" description="Helical" evidence="8">
    <location>
        <begin position="202"/>
        <end position="222"/>
    </location>
</feature>
<organism evidence="9 10">
    <name type="scientific">Pseudomarimonas arenosa</name>
    <dbReference type="NCBI Taxonomy" id="2774145"/>
    <lineage>
        <taxon>Bacteria</taxon>
        <taxon>Pseudomonadati</taxon>
        <taxon>Pseudomonadota</taxon>
        <taxon>Gammaproteobacteria</taxon>
        <taxon>Lysobacterales</taxon>
        <taxon>Lysobacteraceae</taxon>
        <taxon>Pseudomarimonas</taxon>
    </lineage>
</organism>
<feature type="transmembrane region" description="Helical" evidence="8">
    <location>
        <begin position="362"/>
        <end position="380"/>
    </location>
</feature>
<evidence type="ECO:0000256" key="8">
    <source>
        <dbReference type="SAM" id="Phobius"/>
    </source>
</evidence>
<evidence type="ECO:0000313" key="10">
    <source>
        <dbReference type="Proteomes" id="UP000613768"/>
    </source>
</evidence>
<keyword evidence="3" id="KW-0328">Glycosyltransferase</keyword>
<feature type="transmembrane region" description="Helical" evidence="8">
    <location>
        <begin position="70"/>
        <end position="95"/>
    </location>
</feature>
<accession>A0AAW3ZN28</accession>
<dbReference type="PANTHER" id="PTHR33908">
    <property type="entry name" value="MANNOSYLTRANSFERASE YKCB-RELATED"/>
    <property type="match status" value="1"/>
</dbReference>
<feature type="transmembrane region" description="Helical" evidence="8">
    <location>
        <begin position="303"/>
        <end position="322"/>
    </location>
</feature>
<dbReference type="GO" id="GO:0005886">
    <property type="term" value="C:plasma membrane"/>
    <property type="evidence" value="ECO:0007669"/>
    <property type="project" value="UniProtKB-SubCell"/>
</dbReference>
<dbReference type="GO" id="GO:0016763">
    <property type="term" value="F:pentosyltransferase activity"/>
    <property type="evidence" value="ECO:0007669"/>
    <property type="project" value="TreeGrafter"/>
</dbReference>
<evidence type="ECO:0000256" key="3">
    <source>
        <dbReference type="ARBA" id="ARBA00022676"/>
    </source>
</evidence>
<keyword evidence="6 8" id="KW-1133">Transmembrane helix</keyword>
<evidence type="ECO:0000256" key="1">
    <source>
        <dbReference type="ARBA" id="ARBA00004651"/>
    </source>
</evidence>
<dbReference type="AlphaFoldDB" id="A0AAW3ZN28"/>
<evidence type="ECO:0000256" key="4">
    <source>
        <dbReference type="ARBA" id="ARBA00022679"/>
    </source>
</evidence>
<comment type="caution">
    <text evidence="9">The sequence shown here is derived from an EMBL/GenBank/DDBJ whole genome shotgun (WGS) entry which is preliminary data.</text>
</comment>
<proteinExistence type="predicted"/>